<dbReference type="PANTHER" id="PTHR35369">
    <property type="entry name" value="BLR3025 PROTEIN-RELATED"/>
    <property type="match status" value="1"/>
</dbReference>
<dbReference type="Pfam" id="PF00817">
    <property type="entry name" value="IMS"/>
    <property type="match status" value="1"/>
</dbReference>
<sequence length="542" mass="57004">MGGPPGSVRAAGAPGFVRAAGAPEAVRPTGASGSARVVVVWVPDFPVLACGEGDGAPVAVVHRGAVVACSPSARAAGVRRRMRLRTAQARCPGLRIVERDLAVEVRMFEQVVHHVETEVTPRLEVVRPGLIAAPARGAARYWGGERQLSARLVEAVAERGLPARVGIADSTFTAALAARRDDGVIVPAGGDTAFLAPYPVGVLGVPRLTELLKRLGIRTVGEFARLPAGRVAERLGPEGVAAHRVARGEPARPVSVRTAARDHTVRRLFETAEEHLDAVVFTAVALADELHARLAAAGVVCGRVEAEVETAGGRTLTRIFRHEGRLSSRAVAERVRGVLSAWTEAGLLDAGGGEPGIRRLVLRPDGITPDTGSQGAFDGERDTPVEVERAAARVQAVLGHRAVTRIVEAGGGGPGDRIRLVPVGDVPEDDAAASGPWLGRLPAPHPAAVYPVRRPARLTGADGAPVGVAGRLELSADPALLSVRGRRPAGVSGWAGPWPVLERWWARDGGRRIARMQVTTDDGHAWLLLVDRGEWWVEAHYG</sequence>
<dbReference type="PANTHER" id="PTHR35369:SF2">
    <property type="entry name" value="BLR3025 PROTEIN"/>
    <property type="match status" value="1"/>
</dbReference>
<evidence type="ECO:0000313" key="6">
    <source>
        <dbReference type="Proteomes" id="UP000192445"/>
    </source>
</evidence>
<evidence type="ECO:0000313" key="5">
    <source>
        <dbReference type="EMBL" id="ARF65955.1"/>
    </source>
</evidence>
<dbReference type="SUPFAM" id="SSF56672">
    <property type="entry name" value="DNA/RNA polymerases"/>
    <property type="match status" value="1"/>
</dbReference>
<dbReference type="Gene3D" id="3.40.1170.60">
    <property type="match status" value="1"/>
</dbReference>
<name>A0A1V0UL18_STRVN</name>
<keyword evidence="2" id="KW-0227">DNA damage</keyword>
<organism evidence="5 6">
    <name type="scientific">Streptomyces violaceoruber</name>
    <dbReference type="NCBI Taxonomy" id="1935"/>
    <lineage>
        <taxon>Bacteria</taxon>
        <taxon>Bacillati</taxon>
        <taxon>Actinomycetota</taxon>
        <taxon>Actinomycetes</taxon>
        <taxon>Kitasatosporales</taxon>
        <taxon>Streptomycetaceae</taxon>
        <taxon>Streptomyces</taxon>
        <taxon>Streptomyces violaceoruber group</taxon>
    </lineage>
</organism>
<dbReference type="InterPro" id="IPR043502">
    <property type="entry name" value="DNA/RNA_pol_sf"/>
</dbReference>
<dbReference type="STRING" id="1935.B1H20_01165"/>
<gene>
    <name evidence="5" type="ORF">B1H20_01165</name>
</gene>
<dbReference type="GO" id="GO:0006281">
    <property type="term" value="P:DNA repair"/>
    <property type="evidence" value="ECO:0007669"/>
    <property type="project" value="InterPro"/>
</dbReference>
<dbReference type="Gene3D" id="3.30.70.270">
    <property type="match status" value="1"/>
</dbReference>
<dbReference type="KEGG" id="svu:B1H20_01165"/>
<accession>A0A1V0UL18</accession>
<comment type="function">
    <text evidence="3">Poorly processive, error-prone DNA polymerase involved in untargeted mutagenesis. Copies undamaged DNA at stalled replication forks, which arise in vivo from mismatched or misaligned primer ends. These misaligned primers can be extended by PolIV. Exhibits no 3'-5' exonuclease (proofreading) activity. May be involved in translesional synthesis, in conjunction with the beta clamp from PolIII.</text>
</comment>
<dbReference type="InterPro" id="IPR001126">
    <property type="entry name" value="UmuC"/>
</dbReference>
<dbReference type="InterPro" id="IPR050356">
    <property type="entry name" value="SulA_CellDiv_inhibitor"/>
</dbReference>
<dbReference type="AlphaFoldDB" id="A0A1V0UL18"/>
<evidence type="ECO:0000256" key="1">
    <source>
        <dbReference type="ARBA" id="ARBA00010945"/>
    </source>
</evidence>
<proteinExistence type="inferred from homology"/>
<protein>
    <recommendedName>
        <fullName evidence="4">UmuC domain-containing protein</fullName>
    </recommendedName>
</protein>
<feature type="domain" description="UmuC" evidence="4">
    <location>
        <begin position="57"/>
        <end position="179"/>
    </location>
</feature>
<reference evidence="5 6" key="1">
    <citation type="submission" date="2017-03" db="EMBL/GenBank/DDBJ databases">
        <title>Complete Genome Sequence of a natural compounds producer, Streptomyces violaceus S21.</title>
        <authorList>
            <person name="Zhong C."/>
            <person name="Zhao Z."/>
            <person name="Fu J."/>
            <person name="Zong G."/>
            <person name="Qin R."/>
            <person name="Cao G."/>
        </authorList>
    </citation>
    <scope>NUCLEOTIDE SEQUENCE [LARGE SCALE GENOMIC DNA]</scope>
    <source>
        <strain evidence="5 6">S21</strain>
    </source>
</reference>
<dbReference type="OrthoDB" id="5244088at2"/>
<dbReference type="Gene3D" id="1.10.150.20">
    <property type="entry name" value="5' to 3' exonuclease, C-terminal subdomain"/>
    <property type="match status" value="1"/>
</dbReference>
<evidence type="ECO:0000256" key="3">
    <source>
        <dbReference type="ARBA" id="ARBA00025589"/>
    </source>
</evidence>
<comment type="similarity">
    <text evidence="1">Belongs to the DNA polymerase type-Y family.</text>
</comment>
<dbReference type="CDD" id="cd03468">
    <property type="entry name" value="PolY_like"/>
    <property type="match status" value="1"/>
</dbReference>
<dbReference type="Proteomes" id="UP000192445">
    <property type="component" value="Chromosome"/>
</dbReference>
<dbReference type="PROSITE" id="PS50173">
    <property type="entry name" value="UMUC"/>
    <property type="match status" value="1"/>
</dbReference>
<dbReference type="InterPro" id="IPR043128">
    <property type="entry name" value="Rev_trsase/Diguanyl_cyclase"/>
</dbReference>
<evidence type="ECO:0000259" key="4">
    <source>
        <dbReference type="PROSITE" id="PS50173"/>
    </source>
</evidence>
<dbReference type="EMBL" id="CP020570">
    <property type="protein sequence ID" value="ARF65955.1"/>
    <property type="molecule type" value="Genomic_DNA"/>
</dbReference>
<evidence type="ECO:0000256" key="2">
    <source>
        <dbReference type="ARBA" id="ARBA00022763"/>
    </source>
</evidence>